<keyword evidence="8" id="KW-1185">Reference proteome</keyword>
<accession>A0A1J0KV28</accession>
<dbReference type="STRING" id="1542390.KX01_1834"/>
<feature type="domain" description="Orn/Lys/Arg decarboxylases family 1 pyridoxal-P attachment site" evidence="6">
    <location>
        <begin position="363"/>
        <end position="377"/>
    </location>
</feature>
<dbReference type="InterPro" id="IPR005308">
    <property type="entry name" value="OKR_de-COase_N"/>
</dbReference>
<organism evidence="7 8">
    <name type="scientific">Francisella frigiditurris</name>
    <dbReference type="NCBI Taxonomy" id="1542390"/>
    <lineage>
        <taxon>Bacteria</taxon>
        <taxon>Pseudomonadati</taxon>
        <taxon>Pseudomonadota</taxon>
        <taxon>Gammaproteobacteria</taxon>
        <taxon>Thiotrichales</taxon>
        <taxon>Francisellaceae</taxon>
        <taxon>Francisella</taxon>
    </lineage>
</organism>
<dbReference type="EC" id="4.1.1.18" evidence="7"/>
<dbReference type="Proteomes" id="UP000182521">
    <property type="component" value="Chromosome"/>
</dbReference>
<gene>
    <name evidence="7" type="primary">cadA</name>
    <name evidence="7" type="ORF">KX01_1834</name>
</gene>
<dbReference type="AlphaFoldDB" id="A0A1J0KV28"/>
<dbReference type="EMBL" id="CP009654">
    <property type="protein sequence ID" value="APC97530.1"/>
    <property type="molecule type" value="Genomic_DNA"/>
</dbReference>
<dbReference type="InterPro" id="IPR011193">
    <property type="entry name" value="Orn/lys/arg_de-COase"/>
</dbReference>
<keyword evidence="4 7" id="KW-0456">Lyase</keyword>
<evidence type="ECO:0000256" key="4">
    <source>
        <dbReference type="ARBA" id="ARBA00023239"/>
    </source>
</evidence>
<dbReference type="InterPro" id="IPR036633">
    <property type="entry name" value="Prn/Lys/Arg_de-COase_C_sf"/>
</dbReference>
<dbReference type="SUPFAM" id="SSF53383">
    <property type="entry name" value="PLP-dependent transferases"/>
    <property type="match status" value="1"/>
</dbReference>
<dbReference type="GO" id="GO:0008923">
    <property type="term" value="F:lysine decarboxylase activity"/>
    <property type="evidence" value="ECO:0007669"/>
    <property type="project" value="UniProtKB-EC"/>
</dbReference>
<dbReference type="Gene3D" id="3.40.640.10">
    <property type="entry name" value="Type I PLP-dependent aspartate aminotransferase-like (Major domain)"/>
    <property type="match status" value="1"/>
</dbReference>
<dbReference type="RefSeq" id="WP_071664680.1">
    <property type="nucleotide sequence ID" value="NZ_CP009654.1"/>
</dbReference>
<dbReference type="Pfam" id="PF03709">
    <property type="entry name" value="OKR_DC_1_N"/>
    <property type="match status" value="1"/>
</dbReference>
<evidence type="ECO:0000256" key="2">
    <source>
        <dbReference type="ARBA" id="ARBA00022793"/>
    </source>
</evidence>
<dbReference type="KEGG" id="frc:KX01_1834"/>
<dbReference type="InterPro" id="IPR015421">
    <property type="entry name" value="PyrdxlP-dep_Trfase_major"/>
</dbReference>
<protein>
    <submittedName>
        <fullName evidence="7">Lysine decarboxylase, inducible</fullName>
        <ecNumber evidence="7">4.1.1.18</ecNumber>
    </submittedName>
</protein>
<dbReference type="Gene3D" id="3.90.1150.10">
    <property type="entry name" value="Aspartate Aminotransferase, domain 1"/>
    <property type="match status" value="1"/>
</dbReference>
<dbReference type="PANTHER" id="PTHR45229">
    <property type="entry name" value="CONSTITUTIVE ORNITHINE DECARBOXYLASE"/>
    <property type="match status" value="1"/>
</dbReference>
<dbReference type="GO" id="GO:0030170">
    <property type="term" value="F:pyridoxal phosphate binding"/>
    <property type="evidence" value="ECO:0007669"/>
    <property type="project" value="TreeGrafter"/>
</dbReference>
<dbReference type="PROSITE" id="PS00703">
    <property type="entry name" value="OKR_DC_1"/>
    <property type="match status" value="1"/>
</dbReference>
<reference evidence="8" key="1">
    <citation type="submission" date="2014-10" db="EMBL/GenBank/DDBJ databases">
        <authorList>
            <person name="Kuske C.R."/>
            <person name="Challacombe J.F."/>
            <person name="Daligault H.E."/>
            <person name="Davenport K.W."/>
            <person name="Johnson S.L."/>
            <person name="Siddaramappa S."/>
            <person name="Petersen J.M."/>
        </authorList>
    </citation>
    <scope>NUCLEOTIDE SEQUENCE [LARGE SCALE GENOMIC DNA]</scope>
    <source>
        <strain evidence="8">CA97-1460</strain>
    </source>
</reference>
<proteinExistence type="inferred from homology"/>
<keyword evidence="2" id="KW-0210">Decarboxylase</keyword>
<dbReference type="PANTHER" id="PTHR45229:SF3">
    <property type="entry name" value="BIODEGRADATIVE ARGININE DECARBOXYLASE"/>
    <property type="match status" value="1"/>
</dbReference>
<dbReference type="InterPro" id="IPR015422">
    <property type="entry name" value="PyrdxlP-dep_Trfase_small"/>
</dbReference>
<dbReference type="InterPro" id="IPR008286">
    <property type="entry name" value="Prn/Lys/Arg_de-COase_C"/>
</dbReference>
<keyword evidence="3 5" id="KW-0663">Pyridoxal phosphate</keyword>
<evidence type="ECO:0000313" key="7">
    <source>
        <dbReference type="EMBL" id="APC97530.1"/>
    </source>
</evidence>
<dbReference type="PIRSF" id="PIRSF009393">
    <property type="entry name" value="Orn_decarb"/>
    <property type="match status" value="1"/>
</dbReference>
<dbReference type="Gene3D" id="3.90.100.10">
    <property type="entry name" value="Orn/Lys/Arg decarboxylase, C-terminal domain"/>
    <property type="match status" value="1"/>
</dbReference>
<evidence type="ECO:0000256" key="1">
    <source>
        <dbReference type="ARBA" id="ARBA00010671"/>
    </source>
</evidence>
<dbReference type="Pfam" id="PF01276">
    <property type="entry name" value="OKR_DC_1"/>
    <property type="match status" value="1"/>
</dbReference>
<evidence type="ECO:0000313" key="8">
    <source>
        <dbReference type="Proteomes" id="UP000182521"/>
    </source>
</evidence>
<evidence type="ECO:0000259" key="6">
    <source>
        <dbReference type="PROSITE" id="PS00703"/>
    </source>
</evidence>
<dbReference type="Gene3D" id="3.40.50.2300">
    <property type="match status" value="1"/>
</dbReference>
<dbReference type="InterPro" id="IPR015424">
    <property type="entry name" value="PyrdxlP-dep_Trfase"/>
</dbReference>
<dbReference type="OrthoDB" id="9761189at2"/>
<dbReference type="GO" id="GO:0006527">
    <property type="term" value="P:L-arginine catabolic process"/>
    <property type="evidence" value="ECO:0007669"/>
    <property type="project" value="TreeGrafter"/>
</dbReference>
<evidence type="ECO:0000256" key="5">
    <source>
        <dbReference type="PIRSR" id="PIRSR009393-1"/>
    </source>
</evidence>
<dbReference type="Pfam" id="PF03711">
    <property type="entry name" value="OKR_DC_1_C"/>
    <property type="match status" value="1"/>
</dbReference>
<dbReference type="InterPro" id="IPR000310">
    <property type="entry name" value="Orn/Lys/Arg_deCO2ase_major_dom"/>
</dbReference>
<evidence type="ECO:0000256" key="3">
    <source>
        <dbReference type="ARBA" id="ARBA00022898"/>
    </source>
</evidence>
<feature type="modified residue" description="N6-(pyridoxal phosphate)lysine" evidence="5">
    <location>
        <position position="368"/>
    </location>
</feature>
<dbReference type="GO" id="GO:0008792">
    <property type="term" value="F:arginine decarboxylase activity"/>
    <property type="evidence" value="ECO:0007669"/>
    <property type="project" value="TreeGrafter"/>
</dbReference>
<dbReference type="GO" id="GO:0005829">
    <property type="term" value="C:cytosol"/>
    <property type="evidence" value="ECO:0007669"/>
    <property type="project" value="TreeGrafter"/>
</dbReference>
<dbReference type="SUPFAM" id="SSF55904">
    <property type="entry name" value="Ornithine decarboxylase C-terminal domain"/>
    <property type="match status" value="1"/>
</dbReference>
<sequence length="714" mass="81539">MKSVVFIYPDNLKPYKEEFLSKIQSDLEAKKYLTLVIDNMQEVVEILEENSRVCCIVLDRSTFNLEAFHNIAHINSKLPIFAVSDYGQSIKLNLKDFNLNINFIQYDALASEDSEFIHKTIATYFNDILPPFTHRLMQYSKEFNSVFCTPGHQGGYGFQRSPVGTLFYDFFGENIFKTDVSISMQELGSLLDHSGVHEDAEEYVSKIFKSDRSLIVTNGTSTANKIVGMYSVADGDTVLLDRNCHKSLTHLMMMVDVNPVYFRPTRNAYGIIGGIPKSEFRRDVIEKKIADSNIATEWPSYAVVTNSTYDGLLYNTDTIHRDLDVKKLHFDSAWIPYAIFHPVYKHKSGMTIKPKEGHTVFETQSTHKLLSAFSQASMIHIKGDYNEEVLNESFMMHTSTSPFYPLVASTETAAAMMEGEQGFNLIDKTINLAIDFRRELLKLKRESETWFFDVWQPENIANKETWALRNADDWHGFEEVDGDFLFLDPVKVTILTPGIEDNNIQKNGIPADVVAKFLEEHDIVVEKSGPYSLLFIFSIGTTKAKSMRLLSVLNKFKQMYDENALVEKMLPSLYAIDPRFYEKMRIKDISDTLHSFMYESKLPNLMYHAFDVLPEQEMNPHRAFQKLLKGKVKKVPLTELYGNTSAVMILPYPPGIPLVLPGEKITEDSKIILEFLLMLEKIGSRLPGFGTDIHGPERARDGTLYIKVIDPDIE</sequence>
<dbReference type="FunFam" id="3.40.640.10:FF:000008">
    <property type="entry name" value="Lysine decarboxylase, inducible"/>
    <property type="match status" value="1"/>
</dbReference>
<name>A0A1J0KV28_9GAMM</name>
<comment type="similarity">
    <text evidence="1">Belongs to the Orn/Lys/Arg decarboxylase class-I family.</text>
</comment>
<dbReference type="NCBIfam" id="NF011928">
    <property type="entry name" value="PRK15399.1"/>
    <property type="match status" value="1"/>
</dbReference>